<comment type="function">
    <text evidence="12 13">Catalyzes the ATP-dependent phosphorylation of L-homoserine to L-homoserine phosphate.</text>
</comment>
<evidence type="ECO:0000259" key="15">
    <source>
        <dbReference type="Pfam" id="PF08544"/>
    </source>
</evidence>
<feature type="domain" description="GHMP kinase C-terminal" evidence="15">
    <location>
        <begin position="224"/>
        <end position="294"/>
    </location>
</feature>
<dbReference type="EC" id="2.7.1.39" evidence="3 13"/>
<evidence type="ECO:0000256" key="3">
    <source>
        <dbReference type="ARBA" id="ARBA00012078"/>
    </source>
</evidence>
<evidence type="ECO:0000256" key="9">
    <source>
        <dbReference type="ARBA" id="ARBA00022777"/>
    </source>
</evidence>
<dbReference type="Gene3D" id="3.30.70.890">
    <property type="entry name" value="GHMP kinase, C-terminal domain"/>
    <property type="match status" value="1"/>
</dbReference>
<evidence type="ECO:0000256" key="2">
    <source>
        <dbReference type="ARBA" id="ARBA00007370"/>
    </source>
</evidence>
<evidence type="ECO:0000256" key="10">
    <source>
        <dbReference type="ARBA" id="ARBA00022840"/>
    </source>
</evidence>
<dbReference type="PRINTS" id="PR00958">
    <property type="entry name" value="HOMSERKINASE"/>
</dbReference>
<dbReference type="PIRSF" id="PIRSF000676">
    <property type="entry name" value="Homoser_kin"/>
    <property type="match status" value="1"/>
</dbReference>
<dbReference type="GO" id="GO:0005737">
    <property type="term" value="C:cytoplasm"/>
    <property type="evidence" value="ECO:0007669"/>
    <property type="project" value="UniProtKB-SubCell"/>
</dbReference>
<evidence type="ECO:0000256" key="5">
    <source>
        <dbReference type="ARBA" id="ARBA00022605"/>
    </source>
</evidence>
<comment type="subcellular location">
    <subcellularLocation>
        <location evidence="13">Cytoplasm</location>
    </subcellularLocation>
</comment>
<evidence type="ECO:0000256" key="6">
    <source>
        <dbReference type="ARBA" id="ARBA00022679"/>
    </source>
</evidence>
<dbReference type="Proteomes" id="UP000516421">
    <property type="component" value="Chromosome"/>
</dbReference>
<protein>
    <recommendedName>
        <fullName evidence="4 13">Homoserine kinase</fullName>
        <shortName evidence="13">HK</shortName>
        <shortName evidence="13">HSK</shortName>
        <ecNumber evidence="3 13">2.7.1.39</ecNumber>
    </recommendedName>
</protein>
<dbReference type="SUPFAM" id="SSF55060">
    <property type="entry name" value="GHMP Kinase, C-terminal domain"/>
    <property type="match status" value="1"/>
</dbReference>
<dbReference type="UniPathway" id="UPA00050">
    <property type="reaction ID" value="UER00064"/>
</dbReference>
<evidence type="ECO:0000313" key="16">
    <source>
        <dbReference type="EMBL" id="QNV40707.1"/>
    </source>
</evidence>
<keyword evidence="5 13" id="KW-0028">Amino-acid biosynthesis</keyword>
<keyword evidence="13" id="KW-0963">Cytoplasm</keyword>
<dbReference type="RefSeq" id="WP_190618311.1">
    <property type="nucleotide sequence ID" value="NZ_CP061538.1"/>
</dbReference>
<dbReference type="SUPFAM" id="SSF54211">
    <property type="entry name" value="Ribosomal protein S5 domain 2-like"/>
    <property type="match status" value="1"/>
</dbReference>
<keyword evidence="10 13" id="KW-0067">ATP-binding</keyword>
<dbReference type="NCBIfam" id="TIGR00191">
    <property type="entry name" value="thrB"/>
    <property type="match status" value="1"/>
</dbReference>
<organism evidence="16 17">
    <name type="scientific">Rothia amarae</name>
    <dbReference type="NCBI Taxonomy" id="169480"/>
    <lineage>
        <taxon>Bacteria</taxon>
        <taxon>Bacillati</taxon>
        <taxon>Actinomycetota</taxon>
        <taxon>Actinomycetes</taxon>
        <taxon>Micrococcales</taxon>
        <taxon>Micrococcaceae</taxon>
        <taxon>Rothia</taxon>
    </lineage>
</organism>
<evidence type="ECO:0000256" key="4">
    <source>
        <dbReference type="ARBA" id="ARBA00017858"/>
    </source>
</evidence>
<sequence length="332" mass="35518">MTTKGCSLLTADSIPVGTTVRVKVPASSANLGPGYDSMGLSLAFYDEIEVTRIARGLEFELSGQGSEEIARDANHLVIRAMNRCFQYAGLQDFPGIRLKAHNQIPHSRGMGSSASAIVAGVVAANELLPKTARLSFAEILQICSDMEGHPDNVAPSLLGHLTVSWGTTSAWETLPIAVNPRILPVVAIPDYEVPTKQARALLPENVPHADAARNSARSALLTQALSQAPEHLLAATEDYLHQSYRVNAMAPSAVLVRTLRERGYPAVISGAGPTVIIFARGEEERTEIISAIDAAQNDPQVDSFAGEKLSWRVLPVNIDTEGVIVLRVDSAN</sequence>
<keyword evidence="7 13" id="KW-0791">Threonine biosynthesis</keyword>
<dbReference type="HAMAP" id="MF_00384">
    <property type="entry name" value="Homoser_kinase"/>
    <property type="match status" value="1"/>
</dbReference>
<dbReference type="PROSITE" id="PS00627">
    <property type="entry name" value="GHMP_KINASES_ATP"/>
    <property type="match status" value="1"/>
</dbReference>
<dbReference type="InterPro" id="IPR036554">
    <property type="entry name" value="GHMP_kinase_C_sf"/>
</dbReference>
<dbReference type="InterPro" id="IPR000870">
    <property type="entry name" value="Homoserine_kinase"/>
</dbReference>
<accession>A0A7H2BM11</accession>
<dbReference type="GO" id="GO:0009088">
    <property type="term" value="P:threonine biosynthetic process"/>
    <property type="evidence" value="ECO:0007669"/>
    <property type="project" value="UniProtKB-UniRule"/>
</dbReference>
<evidence type="ECO:0000259" key="14">
    <source>
        <dbReference type="Pfam" id="PF00288"/>
    </source>
</evidence>
<dbReference type="InterPro" id="IPR014721">
    <property type="entry name" value="Ribsml_uS5_D2-typ_fold_subgr"/>
</dbReference>
<feature type="domain" description="GHMP kinase N-terminal" evidence="14">
    <location>
        <begin position="76"/>
        <end position="159"/>
    </location>
</feature>
<dbReference type="Gene3D" id="3.30.230.10">
    <property type="match status" value="1"/>
</dbReference>
<dbReference type="Pfam" id="PF08544">
    <property type="entry name" value="GHMP_kinases_C"/>
    <property type="match status" value="1"/>
</dbReference>
<dbReference type="PANTHER" id="PTHR20861">
    <property type="entry name" value="HOMOSERINE/4-DIPHOSPHOCYTIDYL-2-C-METHYL-D-ERYTHRITOL KINASE"/>
    <property type="match status" value="1"/>
</dbReference>
<name>A0A7H2BM11_9MICC</name>
<dbReference type="AlphaFoldDB" id="A0A7H2BM11"/>
<keyword evidence="17" id="KW-1185">Reference proteome</keyword>
<dbReference type="InterPro" id="IPR006204">
    <property type="entry name" value="GHMP_kinase_N_dom"/>
</dbReference>
<dbReference type="InterPro" id="IPR020568">
    <property type="entry name" value="Ribosomal_Su5_D2-typ_SF"/>
</dbReference>
<reference evidence="16 17" key="1">
    <citation type="submission" date="2020-09" db="EMBL/GenBank/DDBJ databases">
        <title>Investigation of environmental microbe.</title>
        <authorList>
            <person name="Ou Y."/>
            <person name="Kang Q."/>
        </authorList>
    </citation>
    <scope>NUCLEOTIDE SEQUENCE [LARGE SCALE GENOMIC DNA]</scope>
    <source>
        <strain evidence="16 17">KJZ-9</strain>
    </source>
</reference>
<evidence type="ECO:0000256" key="12">
    <source>
        <dbReference type="ARBA" id="ARBA00049954"/>
    </source>
</evidence>
<evidence type="ECO:0000313" key="17">
    <source>
        <dbReference type="Proteomes" id="UP000516421"/>
    </source>
</evidence>
<keyword evidence="6 13" id="KW-0808">Transferase</keyword>
<dbReference type="PANTHER" id="PTHR20861:SF1">
    <property type="entry name" value="HOMOSERINE KINASE"/>
    <property type="match status" value="1"/>
</dbReference>
<keyword evidence="9 13" id="KW-0418">Kinase</keyword>
<dbReference type="GO" id="GO:0004413">
    <property type="term" value="F:homoserine kinase activity"/>
    <property type="evidence" value="ECO:0007669"/>
    <property type="project" value="UniProtKB-UniRule"/>
</dbReference>
<feature type="binding site" evidence="13">
    <location>
        <begin position="105"/>
        <end position="115"/>
    </location>
    <ligand>
        <name>ATP</name>
        <dbReference type="ChEBI" id="CHEBI:30616"/>
    </ligand>
</feature>
<evidence type="ECO:0000256" key="13">
    <source>
        <dbReference type="HAMAP-Rule" id="MF_00384"/>
    </source>
</evidence>
<evidence type="ECO:0000256" key="1">
    <source>
        <dbReference type="ARBA" id="ARBA00005015"/>
    </source>
</evidence>
<evidence type="ECO:0000256" key="8">
    <source>
        <dbReference type="ARBA" id="ARBA00022741"/>
    </source>
</evidence>
<dbReference type="InterPro" id="IPR013750">
    <property type="entry name" value="GHMP_kinase_C_dom"/>
</dbReference>
<dbReference type="GO" id="GO:0005524">
    <property type="term" value="F:ATP binding"/>
    <property type="evidence" value="ECO:0007669"/>
    <property type="project" value="UniProtKB-UniRule"/>
</dbReference>
<comment type="catalytic activity">
    <reaction evidence="11 13">
        <text>L-homoserine + ATP = O-phospho-L-homoserine + ADP + H(+)</text>
        <dbReference type="Rhea" id="RHEA:13985"/>
        <dbReference type="ChEBI" id="CHEBI:15378"/>
        <dbReference type="ChEBI" id="CHEBI:30616"/>
        <dbReference type="ChEBI" id="CHEBI:57476"/>
        <dbReference type="ChEBI" id="CHEBI:57590"/>
        <dbReference type="ChEBI" id="CHEBI:456216"/>
        <dbReference type="EC" id="2.7.1.39"/>
    </reaction>
</comment>
<evidence type="ECO:0000256" key="11">
    <source>
        <dbReference type="ARBA" id="ARBA00049375"/>
    </source>
</evidence>
<gene>
    <name evidence="13" type="primary">thrB</name>
    <name evidence="16" type="ORF">IDM48_04720</name>
</gene>
<proteinExistence type="inferred from homology"/>
<dbReference type="EMBL" id="CP061538">
    <property type="protein sequence ID" value="QNV40707.1"/>
    <property type="molecule type" value="Genomic_DNA"/>
</dbReference>
<keyword evidence="8 13" id="KW-0547">Nucleotide-binding</keyword>
<evidence type="ECO:0000256" key="7">
    <source>
        <dbReference type="ARBA" id="ARBA00022697"/>
    </source>
</evidence>
<dbReference type="InterPro" id="IPR006203">
    <property type="entry name" value="GHMP_knse_ATP-bd_CS"/>
</dbReference>
<dbReference type="KEGG" id="rama:IDM48_04720"/>
<dbReference type="Pfam" id="PF00288">
    <property type="entry name" value="GHMP_kinases_N"/>
    <property type="match status" value="1"/>
</dbReference>
<comment type="similarity">
    <text evidence="2 13">Belongs to the GHMP kinase family. Homoserine kinase subfamily.</text>
</comment>
<comment type="pathway">
    <text evidence="1 13">Amino-acid biosynthesis; L-threonine biosynthesis; L-threonine from L-aspartate: step 4/5.</text>
</comment>